<sequence length="485" mass="56049">METLPVLPLEQILTHLEVKDLLACSLVSISWRAAVNNDRVWKQICHCQSSTATIEHVQAVQSSIPPTFVDPETSNKELESLCYWRVVYMKLQHVKCNWQRSNHKTYKVTDLAYNYFDLKVHKDVLVANVNDNHCAVWNIRGTPVKQETIVCALTNTRCKCMIHVCDNKLAIVQDTLLQVYKSEGKHFKLSHRRLFNQAESVSETIPKSQNIDEWYNETVKRRPTHLQAFYVGKYFIGLAENGPYDGASFHVWDTETGGKLKEEQVKAISSEIRDPIYNVKFCPPKADLGKILVCVQHTKRTDNFTEDSYYTVLYIYDLSKLTFKKLNILRPHVPWIYYENHIILTVDHTQAKLSIYNSSNGENLVSKQYEEIINPDSVQVHGNHLGFKTGGDLVVLDVNDFDLVFTTAIVKFSSNLFGFDFTFLDWNLVLIARWDKVNKIEVWSMDEKTLLSTLGTTGLMFPCNNSAKFFVWNEMVTTIYMLQFW</sequence>
<feature type="domain" description="F-box" evidence="1">
    <location>
        <begin position="1"/>
        <end position="44"/>
    </location>
</feature>
<dbReference type="InterPro" id="IPR036047">
    <property type="entry name" value="F-box-like_dom_sf"/>
</dbReference>
<proteinExistence type="predicted"/>
<protein>
    <recommendedName>
        <fullName evidence="1">F-box domain-containing protein</fullName>
    </recommendedName>
</protein>
<name>A0A1B6HEF6_9HEMI</name>
<dbReference type="PROSITE" id="PS50181">
    <property type="entry name" value="FBOX"/>
    <property type="match status" value="1"/>
</dbReference>
<reference evidence="2" key="1">
    <citation type="submission" date="2015-11" db="EMBL/GenBank/DDBJ databases">
        <title>De novo transcriptome assembly of four potential Pierce s Disease insect vectors from Arizona vineyards.</title>
        <authorList>
            <person name="Tassone E.E."/>
        </authorList>
    </citation>
    <scope>NUCLEOTIDE SEQUENCE</scope>
</reference>
<dbReference type="AlphaFoldDB" id="A0A1B6HEF6"/>
<dbReference type="Pfam" id="PF12937">
    <property type="entry name" value="F-box-like"/>
    <property type="match status" value="1"/>
</dbReference>
<evidence type="ECO:0000313" key="2">
    <source>
        <dbReference type="EMBL" id="JAS73107.1"/>
    </source>
</evidence>
<gene>
    <name evidence="2" type="ORF">g.29477</name>
</gene>
<dbReference type="InterPro" id="IPR001810">
    <property type="entry name" value="F-box_dom"/>
</dbReference>
<dbReference type="InterPro" id="IPR036322">
    <property type="entry name" value="WD40_repeat_dom_sf"/>
</dbReference>
<organism evidence="2">
    <name type="scientific">Homalodisca liturata</name>
    <dbReference type="NCBI Taxonomy" id="320908"/>
    <lineage>
        <taxon>Eukaryota</taxon>
        <taxon>Metazoa</taxon>
        <taxon>Ecdysozoa</taxon>
        <taxon>Arthropoda</taxon>
        <taxon>Hexapoda</taxon>
        <taxon>Insecta</taxon>
        <taxon>Pterygota</taxon>
        <taxon>Neoptera</taxon>
        <taxon>Paraneoptera</taxon>
        <taxon>Hemiptera</taxon>
        <taxon>Auchenorrhyncha</taxon>
        <taxon>Membracoidea</taxon>
        <taxon>Cicadellidae</taxon>
        <taxon>Cicadellinae</taxon>
        <taxon>Proconiini</taxon>
        <taxon>Homalodisca</taxon>
    </lineage>
</organism>
<accession>A0A1B6HEF6</accession>
<dbReference type="SUPFAM" id="SSF50978">
    <property type="entry name" value="WD40 repeat-like"/>
    <property type="match status" value="1"/>
</dbReference>
<dbReference type="SUPFAM" id="SSF81383">
    <property type="entry name" value="F-box domain"/>
    <property type="match status" value="1"/>
</dbReference>
<evidence type="ECO:0000259" key="1">
    <source>
        <dbReference type="PROSITE" id="PS50181"/>
    </source>
</evidence>
<dbReference type="SMART" id="SM00256">
    <property type="entry name" value="FBOX"/>
    <property type="match status" value="1"/>
</dbReference>
<dbReference type="EMBL" id="GECU01034599">
    <property type="protein sequence ID" value="JAS73107.1"/>
    <property type="molecule type" value="Transcribed_RNA"/>
</dbReference>
<dbReference type="Gene3D" id="1.20.1280.50">
    <property type="match status" value="1"/>
</dbReference>